<sequence length="103" mass="11723">MVEINRHYESAPTSASDQDRRHYPEPGLPPKLNKSYTASNQAIFNIFLRHAHLPLSVYGNNITLNSLENKKLLKFPLYFNCGSSISLVLPHSQICLFIIKIII</sequence>
<keyword evidence="3" id="KW-1185">Reference proteome</keyword>
<accession>J8ZNQ8</accession>
<dbReference type="VEuPathDB" id="MicrosporidiaDB:EDEG_00483"/>
<dbReference type="InParanoid" id="J8ZNQ8"/>
<feature type="region of interest" description="Disordered" evidence="1">
    <location>
        <begin position="1"/>
        <end position="34"/>
    </location>
</feature>
<dbReference type="EMBL" id="AFBI03000005">
    <property type="protein sequence ID" value="EJW01323.1"/>
    <property type="molecule type" value="Genomic_DNA"/>
</dbReference>
<dbReference type="HOGENOM" id="CLU_2263706_0_0_1"/>
<evidence type="ECO:0000256" key="1">
    <source>
        <dbReference type="SAM" id="MobiDB-lite"/>
    </source>
</evidence>
<protein>
    <submittedName>
        <fullName evidence="2">Uncharacterized protein</fullName>
    </submittedName>
</protein>
<evidence type="ECO:0000313" key="2">
    <source>
        <dbReference type="EMBL" id="EJW01323.1"/>
    </source>
</evidence>
<proteinExistence type="predicted"/>
<dbReference type="AlphaFoldDB" id="J8ZNQ8"/>
<gene>
    <name evidence="2" type="ORF">EDEG_00483</name>
</gene>
<dbReference type="Proteomes" id="UP000003163">
    <property type="component" value="Unassembled WGS sequence"/>
</dbReference>
<evidence type="ECO:0000313" key="3">
    <source>
        <dbReference type="Proteomes" id="UP000003163"/>
    </source>
</evidence>
<reference evidence="2 3" key="1">
    <citation type="submission" date="2011-08" db="EMBL/GenBank/DDBJ databases">
        <authorList>
            <person name="Liu Z.J."/>
            <person name="Shi F.L."/>
            <person name="Lu J.Q."/>
            <person name="Li M."/>
            <person name="Wang Z.L."/>
        </authorList>
    </citation>
    <scope>NUCLEOTIDE SEQUENCE [LARGE SCALE GENOMIC DNA]</scope>
    <source>
        <strain evidence="2 3">USNM 41457</strain>
    </source>
</reference>
<organism evidence="2 3">
    <name type="scientific">Edhazardia aedis (strain USNM 41457)</name>
    <name type="common">Microsporidian parasite</name>
    <dbReference type="NCBI Taxonomy" id="1003232"/>
    <lineage>
        <taxon>Eukaryota</taxon>
        <taxon>Fungi</taxon>
        <taxon>Fungi incertae sedis</taxon>
        <taxon>Microsporidia</taxon>
        <taxon>Edhazardia</taxon>
    </lineage>
</organism>
<name>J8ZNQ8_EDHAE</name>
<reference evidence="3" key="2">
    <citation type="submission" date="2015-07" db="EMBL/GenBank/DDBJ databases">
        <title>Contrasting host-pathogen interactions and genome evolution in two generalist and specialist microsporidian pathogens of mosquitoes.</title>
        <authorList>
            <consortium name="The Broad Institute Genomics Platform"/>
            <consortium name="The Broad Institute Genome Sequencing Center for Infectious Disease"/>
            <person name="Cuomo C.A."/>
            <person name="Sanscrainte N.D."/>
            <person name="Goldberg J.M."/>
            <person name="Heiman D."/>
            <person name="Young S."/>
            <person name="Zeng Q."/>
            <person name="Becnel J.J."/>
            <person name="Birren B.W."/>
        </authorList>
    </citation>
    <scope>NUCLEOTIDE SEQUENCE [LARGE SCALE GENOMIC DNA]</scope>
    <source>
        <strain evidence="3">USNM 41457</strain>
    </source>
</reference>
<comment type="caution">
    <text evidence="2">The sequence shown here is derived from an EMBL/GenBank/DDBJ whole genome shotgun (WGS) entry which is preliminary data.</text>
</comment>